<dbReference type="EMBL" id="KZ851845">
    <property type="protein sequence ID" value="RDK46656.1"/>
    <property type="molecule type" value="Genomic_DNA"/>
</dbReference>
<name>A0A370PWU0_ASPPH</name>
<protein>
    <submittedName>
        <fullName evidence="1">Uncharacterized protein</fullName>
    </submittedName>
</protein>
<accession>A0A370PWU0</accession>
<reference evidence="1 2" key="1">
    <citation type="submission" date="2018-07" db="EMBL/GenBank/DDBJ databases">
        <title>Section-level genome sequencing of Aspergillus section Nigri to investigate inter- and intra-species variation.</title>
        <authorList>
            <consortium name="DOE Joint Genome Institute"/>
            <person name="Vesth T.C."/>
            <person name="Nybo J.L."/>
            <person name="Theobald S."/>
            <person name="Frisvad J.C."/>
            <person name="Larsen T.O."/>
            <person name="Nielsen K.F."/>
            <person name="Hoof J.B."/>
            <person name="Brandl J."/>
            <person name="Salamov A."/>
            <person name="Riley R."/>
            <person name="Gladden J.M."/>
            <person name="Phatale P."/>
            <person name="Nielsen M.T."/>
            <person name="Lyhne E.K."/>
            <person name="Kogle M.E."/>
            <person name="Strasser K."/>
            <person name="McDonnell E."/>
            <person name="Barry K."/>
            <person name="Clum A."/>
            <person name="Chen C."/>
            <person name="Nolan M."/>
            <person name="Sandor L."/>
            <person name="Kuo A."/>
            <person name="Lipzen A."/>
            <person name="Hainaut M."/>
            <person name="Drula E."/>
            <person name="Tsang A."/>
            <person name="Magnuson J.K."/>
            <person name="Henrissat B."/>
            <person name="Wiebenga A."/>
            <person name="Simmons B.A."/>
            <person name="Makela M.R."/>
            <person name="De vries R.P."/>
            <person name="Grigoriev I.V."/>
            <person name="Mortensen U.H."/>
            <person name="Baker S.E."/>
            <person name="Andersen M.R."/>
        </authorList>
    </citation>
    <scope>NUCLEOTIDE SEQUENCE [LARGE SCALE GENOMIC DNA]</scope>
    <source>
        <strain evidence="1 2">ATCC 13157</strain>
    </source>
</reference>
<dbReference type="Proteomes" id="UP000254937">
    <property type="component" value="Unassembled WGS sequence"/>
</dbReference>
<sequence length="261" mass="30147">MESRNDDLSMGAVVHAVYQIDPERKRKMQFQTTVDPTHPSYWLCACIYAYGYRVRKTANERTADPDYEQGQNRANRQHRKKAEARLLVHANQQDTRWLDDPSNPSRQILTLARREERMGPWGGPRREYRVQDLIAPKLFISTCLERSNFHVLFLIVYPIRLAADTAKVVNDRPKECQQSLISRGECVPMYVIRRIRGEEWDWEDSIIGLATTTYRSSSNCMVEDFRAYMTLGKLAFFTSISPSALSPFTAPCCELTGQRAT</sequence>
<keyword evidence="2" id="KW-1185">Reference proteome</keyword>
<evidence type="ECO:0000313" key="2">
    <source>
        <dbReference type="Proteomes" id="UP000254937"/>
    </source>
</evidence>
<gene>
    <name evidence="1" type="ORF">M752DRAFT_208656</name>
</gene>
<evidence type="ECO:0000313" key="1">
    <source>
        <dbReference type="EMBL" id="RDK46656.1"/>
    </source>
</evidence>
<organism evidence="1 2">
    <name type="scientific">Aspergillus phoenicis ATCC 13157</name>
    <dbReference type="NCBI Taxonomy" id="1353007"/>
    <lineage>
        <taxon>Eukaryota</taxon>
        <taxon>Fungi</taxon>
        <taxon>Dikarya</taxon>
        <taxon>Ascomycota</taxon>
        <taxon>Pezizomycotina</taxon>
        <taxon>Eurotiomycetes</taxon>
        <taxon>Eurotiomycetidae</taxon>
        <taxon>Eurotiales</taxon>
        <taxon>Aspergillaceae</taxon>
        <taxon>Aspergillus</taxon>
    </lineage>
</organism>
<dbReference type="AlphaFoldDB" id="A0A370PWU0"/>
<proteinExistence type="predicted"/>